<feature type="compositionally biased region" description="Polar residues" evidence="1">
    <location>
        <begin position="85"/>
        <end position="101"/>
    </location>
</feature>
<protein>
    <submittedName>
        <fullName evidence="2">Uncharacterized protein</fullName>
    </submittedName>
</protein>
<dbReference type="VEuPathDB" id="TriTrypDB:BSAL_75280"/>
<evidence type="ECO:0000256" key="1">
    <source>
        <dbReference type="SAM" id="MobiDB-lite"/>
    </source>
</evidence>
<dbReference type="EMBL" id="CYKH01000683">
    <property type="protein sequence ID" value="CUG17276.1"/>
    <property type="molecule type" value="Genomic_DNA"/>
</dbReference>
<feature type="region of interest" description="Disordered" evidence="1">
    <location>
        <begin position="1"/>
        <end position="27"/>
    </location>
</feature>
<feature type="region of interest" description="Disordered" evidence="1">
    <location>
        <begin position="291"/>
        <end position="328"/>
    </location>
</feature>
<organism evidence="2 3">
    <name type="scientific">Bodo saltans</name>
    <name type="common">Flagellated protozoan</name>
    <dbReference type="NCBI Taxonomy" id="75058"/>
    <lineage>
        <taxon>Eukaryota</taxon>
        <taxon>Discoba</taxon>
        <taxon>Euglenozoa</taxon>
        <taxon>Kinetoplastea</taxon>
        <taxon>Metakinetoplastina</taxon>
        <taxon>Eubodonida</taxon>
        <taxon>Bodonidae</taxon>
        <taxon>Bodo</taxon>
    </lineage>
</organism>
<reference evidence="3" key="1">
    <citation type="submission" date="2015-09" db="EMBL/GenBank/DDBJ databases">
        <authorList>
            <consortium name="Pathogen Informatics"/>
        </authorList>
    </citation>
    <scope>NUCLEOTIDE SEQUENCE [LARGE SCALE GENOMIC DNA]</scope>
    <source>
        <strain evidence="3">Lake Konstanz</strain>
    </source>
</reference>
<feature type="non-terminal residue" evidence="2">
    <location>
        <position position="1"/>
    </location>
</feature>
<evidence type="ECO:0000313" key="2">
    <source>
        <dbReference type="EMBL" id="CUG17276.1"/>
    </source>
</evidence>
<dbReference type="AlphaFoldDB" id="A0A0S4IYF5"/>
<sequence length="359" mass="38190">RLQGVQSPRRGSLLGAAPSSPRASFTINKSDAMATRRKSVSLLAATDGNQSKHEGADSYTSSLRWSNLVADRRGMRRRSRASIVQLVQNDNGGSSPTQGFTTVGDEDPASPFGSPRASSPFGGRGRRGPPTVSMSPIPSEEERDQQLSPSSQDGRSSGESPTTATAPNGQSLLDSKDANLSSFIPQWSMLSGGGHEGGGGQHSTMSLRSVTSGLPLVRALESVEDATRTRHVTPLLSRRLFHRAKASPLPYDDEASSVVQPRKTWDAMEDEQRDYNRQLSVLATSAGKKLYGTGGPTNVSLRPSSAMSTASATSSMNTGSAAPPRAASSLQHNVVFGIASIQERMAKQQQRRKGNTSRR</sequence>
<feature type="compositionally biased region" description="Low complexity" evidence="1">
    <location>
        <begin position="109"/>
        <end position="121"/>
    </location>
</feature>
<feature type="region of interest" description="Disordered" evidence="1">
    <location>
        <begin position="85"/>
        <end position="175"/>
    </location>
</feature>
<evidence type="ECO:0000313" key="3">
    <source>
        <dbReference type="Proteomes" id="UP000051952"/>
    </source>
</evidence>
<accession>A0A0S4IYF5</accession>
<dbReference type="Proteomes" id="UP000051952">
    <property type="component" value="Unassembled WGS sequence"/>
</dbReference>
<feature type="compositionally biased region" description="Low complexity" evidence="1">
    <location>
        <begin position="304"/>
        <end position="322"/>
    </location>
</feature>
<keyword evidence="3" id="KW-1185">Reference proteome</keyword>
<proteinExistence type="predicted"/>
<name>A0A0S4IYF5_BODSA</name>
<feature type="compositionally biased region" description="Polar residues" evidence="1">
    <location>
        <begin position="146"/>
        <end position="175"/>
    </location>
</feature>
<gene>
    <name evidence="2" type="ORF">BSAL_75280</name>
</gene>